<feature type="signal peptide" evidence="2">
    <location>
        <begin position="1"/>
        <end position="20"/>
    </location>
</feature>
<gene>
    <name evidence="3" type="ORF">EDD28_0563</name>
</gene>
<sequence>MTRRPTALLAALLTLPLWVAAVSGAVEVRACVPVGSPLLGAELLLLRPDSACTSGQALGDGALVVVGTICLVTLGAGLASLAALAGLGSVLARLAGLISRLVDAVTPWRRAPRGLFSISSRLRRALASSRVVPVLERVLDAAVPRRGPPALA</sequence>
<reference evidence="3 4" key="1">
    <citation type="submission" date="2018-11" db="EMBL/GenBank/DDBJ databases">
        <title>Sequencing the genomes of 1000 actinobacteria strains.</title>
        <authorList>
            <person name="Klenk H.-P."/>
        </authorList>
    </citation>
    <scope>NUCLEOTIDE SEQUENCE [LARGE SCALE GENOMIC DNA]</scope>
    <source>
        <strain evidence="3 4">DSM 13521</strain>
    </source>
</reference>
<feature type="chain" id="PRO_5038969802" evidence="2">
    <location>
        <begin position="21"/>
        <end position="152"/>
    </location>
</feature>
<keyword evidence="1" id="KW-0812">Transmembrane</keyword>
<evidence type="ECO:0000256" key="2">
    <source>
        <dbReference type="SAM" id="SignalP"/>
    </source>
</evidence>
<feature type="transmembrane region" description="Helical" evidence="1">
    <location>
        <begin position="63"/>
        <end position="91"/>
    </location>
</feature>
<keyword evidence="4" id="KW-1185">Reference proteome</keyword>
<accession>A0A3N2D8G6</accession>
<evidence type="ECO:0000313" key="3">
    <source>
        <dbReference type="EMBL" id="ROR95992.1"/>
    </source>
</evidence>
<protein>
    <submittedName>
        <fullName evidence="3">Uncharacterized protein</fullName>
    </submittedName>
</protein>
<evidence type="ECO:0000256" key="1">
    <source>
        <dbReference type="SAM" id="Phobius"/>
    </source>
</evidence>
<name>A0A3N2D8G6_9MICO</name>
<keyword evidence="1" id="KW-1133">Transmembrane helix</keyword>
<dbReference type="AlphaFoldDB" id="A0A3N2D8G6"/>
<evidence type="ECO:0000313" key="4">
    <source>
        <dbReference type="Proteomes" id="UP000275356"/>
    </source>
</evidence>
<proteinExistence type="predicted"/>
<dbReference type="RefSeq" id="WP_123738230.1">
    <property type="nucleotide sequence ID" value="NZ_RKHQ01000001.1"/>
</dbReference>
<keyword evidence="1" id="KW-0472">Membrane</keyword>
<keyword evidence="2" id="KW-0732">Signal</keyword>
<dbReference type="EMBL" id="RKHQ01000001">
    <property type="protein sequence ID" value="ROR95992.1"/>
    <property type="molecule type" value="Genomic_DNA"/>
</dbReference>
<organism evidence="3 4">
    <name type="scientific">Salana multivorans</name>
    <dbReference type="NCBI Taxonomy" id="120377"/>
    <lineage>
        <taxon>Bacteria</taxon>
        <taxon>Bacillati</taxon>
        <taxon>Actinomycetota</taxon>
        <taxon>Actinomycetes</taxon>
        <taxon>Micrococcales</taxon>
        <taxon>Beutenbergiaceae</taxon>
        <taxon>Salana</taxon>
    </lineage>
</organism>
<dbReference type="Proteomes" id="UP000275356">
    <property type="component" value="Unassembled WGS sequence"/>
</dbReference>
<comment type="caution">
    <text evidence="3">The sequence shown here is derived from an EMBL/GenBank/DDBJ whole genome shotgun (WGS) entry which is preliminary data.</text>
</comment>